<dbReference type="Proteomes" id="UP001145069">
    <property type="component" value="Unassembled WGS sequence"/>
</dbReference>
<evidence type="ECO:0000256" key="4">
    <source>
        <dbReference type="ARBA" id="ARBA00022723"/>
    </source>
</evidence>
<comment type="pathway">
    <text evidence="11">Porphyrin-containing compound metabolism.</text>
</comment>
<reference evidence="13" key="1">
    <citation type="submission" date="2022-06" db="EMBL/GenBank/DDBJ databases">
        <title>Aquibacillus sp. a new bacterium isolated from soil saline samples.</title>
        <authorList>
            <person name="Galisteo C."/>
            <person name="De La Haba R."/>
            <person name="Sanchez-Porro C."/>
            <person name="Ventosa A."/>
        </authorList>
    </citation>
    <scope>NUCLEOTIDE SEQUENCE</scope>
    <source>
        <strain evidence="13">3ASR75-54</strain>
    </source>
</reference>
<dbReference type="RefSeq" id="WP_272446524.1">
    <property type="nucleotide sequence ID" value="NZ_JAMQKC010000009.1"/>
</dbReference>
<keyword evidence="8" id="KW-0350">Heme biosynthesis</keyword>
<evidence type="ECO:0000256" key="8">
    <source>
        <dbReference type="ARBA" id="ARBA00023133"/>
    </source>
</evidence>
<evidence type="ECO:0000313" key="14">
    <source>
        <dbReference type="Proteomes" id="UP001145069"/>
    </source>
</evidence>
<dbReference type="GO" id="GO:0016491">
    <property type="term" value="F:oxidoreductase activity"/>
    <property type="evidence" value="ECO:0007669"/>
    <property type="project" value="UniProtKB-KW"/>
</dbReference>
<feature type="transmembrane region" description="Helical" evidence="12">
    <location>
        <begin position="60"/>
        <end position="77"/>
    </location>
</feature>
<gene>
    <name evidence="13" type="ORF">NC799_11185</name>
</gene>
<keyword evidence="3 12" id="KW-0812">Transmembrane</keyword>
<feature type="transmembrane region" description="Helical" evidence="12">
    <location>
        <begin position="117"/>
        <end position="140"/>
    </location>
</feature>
<name>A0A9X4AFA8_9BACI</name>
<evidence type="ECO:0000256" key="9">
    <source>
        <dbReference type="ARBA" id="ARBA00023136"/>
    </source>
</evidence>
<feature type="transmembrane region" description="Helical" evidence="12">
    <location>
        <begin position="89"/>
        <end position="111"/>
    </location>
</feature>
<keyword evidence="14" id="KW-1185">Reference proteome</keyword>
<evidence type="ECO:0000256" key="12">
    <source>
        <dbReference type="SAM" id="Phobius"/>
    </source>
</evidence>
<dbReference type="GO" id="GO:0016020">
    <property type="term" value="C:membrane"/>
    <property type="evidence" value="ECO:0007669"/>
    <property type="project" value="UniProtKB-SubCell"/>
</dbReference>
<comment type="caution">
    <text evidence="13">The sequence shown here is derived from an EMBL/GenBank/DDBJ whole genome shotgun (WGS) entry which is preliminary data.</text>
</comment>
<dbReference type="AlphaFoldDB" id="A0A9X4AFA8"/>
<accession>A0A9X4AFA8</accession>
<dbReference type="Pfam" id="PF02628">
    <property type="entry name" value="COX15-CtaA"/>
    <property type="match status" value="1"/>
</dbReference>
<comment type="subcellular location">
    <subcellularLocation>
        <location evidence="1">Membrane</location>
        <topology evidence="1">Multi-pass membrane protein</topology>
    </subcellularLocation>
</comment>
<evidence type="ECO:0000256" key="5">
    <source>
        <dbReference type="ARBA" id="ARBA00022989"/>
    </source>
</evidence>
<evidence type="ECO:0000256" key="1">
    <source>
        <dbReference type="ARBA" id="ARBA00004141"/>
    </source>
</evidence>
<dbReference type="PANTHER" id="PTHR35457">
    <property type="entry name" value="HEME A SYNTHASE"/>
    <property type="match status" value="1"/>
</dbReference>
<evidence type="ECO:0000313" key="13">
    <source>
        <dbReference type="EMBL" id="MDC3417459.1"/>
    </source>
</evidence>
<dbReference type="InterPro" id="IPR003780">
    <property type="entry name" value="COX15/CtaA_fam"/>
</dbReference>
<protein>
    <submittedName>
        <fullName evidence="13">COX15/CtaA family protein</fullName>
    </submittedName>
</protein>
<evidence type="ECO:0000256" key="7">
    <source>
        <dbReference type="ARBA" id="ARBA00023004"/>
    </source>
</evidence>
<evidence type="ECO:0000256" key="11">
    <source>
        <dbReference type="ARBA" id="ARBA00023444"/>
    </source>
</evidence>
<feature type="transmembrane region" description="Helical" evidence="12">
    <location>
        <begin position="215"/>
        <end position="233"/>
    </location>
</feature>
<dbReference type="EMBL" id="JAMQKC010000009">
    <property type="protein sequence ID" value="MDC3417459.1"/>
    <property type="molecule type" value="Genomic_DNA"/>
</dbReference>
<keyword evidence="6" id="KW-0560">Oxidoreductase</keyword>
<keyword evidence="10" id="KW-1015">Disulfide bond</keyword>
<dbReference type="InterPro" id="IPR050450">
    <property type="entry name" value="COX15/CtaA_HemeA_synthase"/>
</dbReference>
<evidence type="ECO:0000256" key="10">
    <source>
        <dbReference type="ARBA" id="ARBA00023157"/>
    </source>
</evidence>
<organism evidence="13 14">
    <name type="scientific">Aquibacillus salsiterrae</name>
    <dbReference type="NCBI Taxonomy" id="2950439"/>
    <lineage>
        <taxon>Bacteria</taxon>
        <taxon>Bacillati</taxon>
        <taxon>Bacillota</taxon>
        <taxon>Bacilli</taxon>
        <taxon>Bacillales</taxon>
        <taxon>Bacillaceae</taxon>
        <taxon>Aquibacillus</taxon>
    </lineage>
</organism>
<dbReference type="PANTHER" id="PTHR35457:SF1">
    <property type="entry name" value="HEME A SYNTHASE"/>
    <property type="match status" value="1"/>
</dbReference>
<evidence type="ECO:0000256" key="2">
    <source>
        <dbReference type="ARBA" id="ARBA00022475"/>
    </source>
</evidence>
<keyword evidence="4" id="KW-0479">Metal-binding</keyword>
<dbReference type="GO" id="GO:0046872">
    <property type="term" value="F:metal ion binding"/>
    <property type="evidence" value="ECO:0007669"/>
    <property type="project" value="UniProtKB-KW"/>
</dbReference>
<feature type="transmembrane region" description="Helical" evidence="12">
    <location>
        <begin position="161"/>
        <end position="182"/>
    </location>
</feature>
<evidence type="ECO:0000256" key="3">
    <source>
        <dbReference type="ARBA" id="ARBA00022692"/>
    </source>
</evidence>
<proteinExistence type="predicted"/>
<keyword evidence="7" id="KW-0408">Iron</keyword>
<keyword evidence="5 12" id="KW-1133">Transmembrane helix</keyword>
<evidence type="ECO:0000256" key="6">
    <source>
        <dbReference type="ARBA" id="ARBA00023002"/>
    </source>
</evidence>
<keyword evidence="9 12" id="KW-0472">Membrane</keyword>
<sequence length="313" mass="34291">MRHRFSLFTTIVTFFALILGNLVVATNSGDACGTDWPKCNGNFFPDIANYQQVIEYSHRAFTGLLGFIILINAIIAIKRRVKGEKLVTIFAFASLFILILQSLVGGLNVLLGTPPGFTTIDVTVSLTLLVSLIFLTIALKRKPVTELSEEAVMEQRNARKLYYPAVVSISLLYFEIVLGAFFKHSAASKVMLDIPAKEQLISSKLIATALYDSHGIINTVVVISSLLILFYAYRYKVNQIVSLLYLLFITLTGLTGFLSVSNNLGVISTSSHMIITTITLSLGAILIGNTGFGLYVRTRVLAPLPTSNKRKAS</sequence>
<feature type="transmembrane region" description="Helical" evidence="12">
    <location>
        <begin position="272"/>
        <end position="296"/>
    </location>
</feature>
<keyword evidence="2" id="KW-1003">Cell membrane</keyword>
<feature type="transmembrane region" description="Helical" evidence="12">
    <location>
        <begin position="240"/>
        <end position="260"/>
    </location>
</feature>
<dbReference type="GO" id="GO:0006784">
    <property type="term" value="P:heme A biosynthetic process"/>
    <property type="evidence" value="ECO:0007669"/>
    <property type="project" value="InterPro"/>
</dbReference>